<dbReference type="PANTHER" id="PTHR10775">
    <property type="entry name" value="OS08G0208400 PROTEIN"/>
    <property type="match status" value="1"/>
</dbReference>
<protein>
    <submittedName>
        <fullName evidence="1">Uncharacterized protein</fullName>
    </submittedName>
</protein>
<dbReference type="EMBL" id="CP093344">
    <property type="protein sequence ID" value="WOG86997.1"/>
    <property type="molecule type" value="Genomic_DNA"/>
</dbReference>
<gene>
    <name evidence="1" type="ORF">DCAR_0206216</name>
</gene>
<dbReference type="Proteomes" id="UP000077755">
    <property type="component" value="Chromosome 2"/>
</dbReference>
<reference evidence="1" key="1">
    <citation type="journal article" date="2016" name="Nat. Genet.">
        <title>A high-quality carrot genome assembly provides new insights into carotenoid accumulation and asterid genome evolution.</title>
        <authorList>
            <person name="Iorizzo M."/>
            <person name="Ellison S."/>
            <person name="Senalik D."/>
            <person name="Zeng P."/>
            <person name="Satapoomin P."/>
            <person name="Huang J."/>
            <person name="Bowman M."/>
            <person name="Iovene M."/>
            <person name="Sanseverino W."/>
            <person name="Cavagnaro P."/>
            <person name="Yildiz M."/>
            <person name="Macko-Podgorni A."/>
            <person name="Moranska E."/>
            <person name="Grzebelus E."/>
            <person name="Grzebelus D."/>
            <person name="Ashrafi H."/>
            <person name="Zheng Z."/>
            <person name="Cheng S."/>
            <person name="Spooner D."/>
            <person name="Van Deynze A."/>
            <person name="Simon P."/>
        </authorList>
    </citation>
    <scope>NUCLEOTIDE SEQUENCE</scope>
    <source>
        <tissue evidence="1">Leaf</tissue>
    </source>
</reference>
<sequence>MLRTDRVVDEMETDHIRMGLGDDFDVMIHNTYGNKTSIGEDGIRRGLNDDAKKFYRLVKEGGQPLYPNCKKFTQLSFIVRLYQVKCIHGFSEAAFTALLELIKEVFPDVNLPSSFSVAKGMIKDLSPGYQKIHACPNDCMLFWAENEKLDKSDKRKFNGKVEVLSAPEMLTGMEVEELLCGYENDFGKKQKKQKGSSSNSPWKKRSIFFELPYWSSNMVRHNLDVMHIEKNLCDKILGTLLNIGGKIWIKAHRYILFNCDNVDIEMLKDEHLQLVQKDWLKEVVRDKENILVELSYQRKGSCQKKQMKTKKQKVVTNHIRRPRTRSTIIASTQVQKLQFTLF</sequence>
<keyword evidence="2" id="KW-1185">Reference proteome</keyword>
<reference evidence="1" key="2">
    <citation type="submission" date="2022-03" db="EMBL/GenBank/DDBJ databases">
        <title>Draft title - Genomic analysis of global carrot germplasm unveils the trajectory of domestication and the origin of high carotenoid orange carrot.</title>
        <authorList>
            <person name="Iorizzo M."/>
            <person name="Ellison S."/>
            <person name="Senalik D."/>
            <person name="Macko-Podgorni A."/>
            <person name="Grzebelus D."/>
            <person name="Bostan H."/>
            <person name="Rolling W."/>
            <person name="Curaba J."/>
            <person name="Simon P."/>
        </authorList>
    </citation>
    <scope>NUCLEOTIDE SEQUENCE</scope>
    <source>
        <tissue evidence="1">Leaf</tissue>
    </source>
</reference>
<proteinExistence type="predicted"/>
<dbReference type="PANTHER" id="PTHR10775:SF182">
    <property type="entry name" value="TRANSPOSON, EN_SPM-LIKE, TRANSPOSASE-ASSOCIATED DOMAIN PROTEIN-RELATED"/>
    <property type="match status" value="1"/>
</dbReference>
<evidence type="ECO:0000313" key="1">
    <source>
        <dbReference type="EMBL" id="WOG86997.1"/>
    </source>
</evidence>
<accession>A0AAF0WCI2</accession>
<dbReference type="AlphaFoldDB" id="A0AAF0WCI2"/>
<name>A0AAF0WCI2_DAUCS</name>
<organism evidence="1 2">
    <name type="scientific">Daucus carota subsp. sativus</name>
    <name type="common">Carrot</name>
    <dbReference type="NCBI Taxonomy" id="79200"/>
    <lineage>
        <taxon>Eukaryota</taxon>
        <taxon>Viridiplantae</taxon>
        <taxon>Streptophyta</taxon>
        <taxon>Embryophyta</taxon>
        <taxon>Tracheophyta</taxon>
        <taxon>Spermatophyta</taxon>
        <taxon>Magnoliopsida</taxon>
        <taxon>eudicotyledons</taxon>
        <taxon>Gunneridae</taxon>
        <taxon>Pentapetalae</taxon>
        <taxon>asterids</taxon>
        <taxon>campanulids</taxon>
        <taxon>Apiales</taxon>
        <taxon>Apiaceae</taxon>
        <taxon>Apioideae</taxon>
        <taxon>Scandiceae</taxon>
        <taxon>Daucinae</taxon>
        <taxon>Daucus</taxon>
        <taxon>Daucus sect. Daucus</taxon>
    </lineage>
</organism>
<evidence type="ECO:0000313" key="2">
    <source>
        <dbReference type="Proteomes" id="UP000077755"/>
    </source>
</evidence>